<dbReference type="AlphaFoldDB" id="A0A1F8ARR4"/>
<evidence type="ECO:0000313" key="7">
    <source>
        <dbReference type="EMBL" id="OGM53875.1"/>
    </source>
</evidence>
<comment type="similarity">
    <text evidence="1">Belongs to the bacterial ribosomal protein bL27 family.</text>
</comment>
<dbReference type="GO" id="GO:0003735">
    <property type="term" value="F:structural constituent of ribosome"/>
    <property type="evidence" value="ECO:0007669"/>
    <property type="project" value="InterPro"/>
</dbReference>
<evidence type="ECO:0000256" key="5">
    <source>
        <dbReference type="ARBA" id="ARBA00035477"/>
    </source>
</evidence>
<dbReference type="PANTHER" id="PTHR15893">
    <property type="entry name" value="RIBOSOMAL PROTEIN L27"/>
    <property type="match status" value="1"/>
</dbReference>
<protein>
    <recommendedName>
        <fullName evidence="4">Large ribosomal subunit protein bL27</fullName>
    </recommendedName>
    <alternativeName>
        <fullName evidence="5">50S ribosomal protein L27</fullName>
    </alternativeName>
</protein>
<dbReference type="Pfam" id="PF01016">
    <property type="entry name" value="Ribosomal_L27"/>
    <property type="match status" value="1"/>
</dbReference>
<dbReference type="EMBL" id="MGGW01000020">
    <property type="protein sequence ID" value="OGM53875.1"/>
    <property type="molecule type" value="Genomic_DNA"/>
</dbReference>
<feature type="region of interest" description="Disordered" evidence="6">
    <location>
        <begin position="1"/>
        <end position="25"/>
    </location>
</feature>
<evidence type="ECO:0000313" key="8">
    <source>
        <dbReference type="Proteomes" id="UP000178603"/>
    </source>
</evidence>
<dbReference type="Gene3D" id="2.40.50.100">
    <property type="match status" value="1"/>
</dbReference>
<gene>
    <name evidence="7" type="ORF">A3E44_05670</name>
</gene>
<name>A0A1F8ARR4_9BACT</name>
<dbReference type="GO" id="GO:0006412">
    <property type="term" value="P:translation"/>
    <property type="evidence" value="ECO:0007669"/>
    <property type="project" value="InterPro"/>
</dbReference>
<dbReference type="PANTHER" id="PTHR15893:SF0">
    <property type="entry name" value="LARGE RIBOSOMAL SUBUNIT PROTEIN BL27M"/>
    <property type="match status" value="1"/>
</dbReference>
<keyword evidence="2 7" id="KW-0689">Ribosomal protein</keyword>
<dbReference type="GO" id="GO:1990904">
    <property type="term" value="C:ribonucleoprotein complex"/>
    <property type="evidence" value="ECO:0007669"/>
    <property type="project" value="UniProtKB-KW"/>
</dbReference>
<reference evidence="7 8" key="1">
    <citation type="journal article" date="2016" name="Nat. Commun.">
        <title>Thousands of microbial genomes shed light on interconnected biogeochemical processes in an aquifer system.</title>
        <authorList>
            <person name="Anantharaman K."/>
            <person name="Brown C.T."/>
            <person name="Hug L.A."/>
            <person name="Sharon I."/>
            <person name="Castelle C.J."/>
            <person name="Probst A.J."/>
            <person name="Thomas B.C."/>
            <person name="Singh A."/>
            <person name="Wilkins M.J."/>
            <person name="Karaoz U."/>
            <person name="Brodie E.L."/>
            <person name="Williams K.H."/>
            <person name="Hubbard S.S."/>
            <person name="Banfield J.F."/>
        </authorList>
    </citation>
    <scope>NUCLEOTIDE SEQUENCE [LARGE SCALE GENOMIC DNA]</scope>
</reference>
<comment type="caution">
    <text evidence="7">The sequence shown here is derived from an EMBL/GenBank/DDBJ whole genome shotgun (WGS) entry which is preliminary data.</text>
</comment>
<evidence type="ECO:0000256" key="3">
    <source>
        <dbReference type="ARBA" id="ARBA00023274"/>
    </source>
</evidence>
<sequence>MSKKKQGGKTTQHVRPEGKRLGVKVSEGQKVSSGFTLVRQRGTRFHAGQNVKVGRDHTLYSMVSGAVNFSQKLGKRVLSVVAK</sequence>
<evidence type="ECO:0000256" key="1">
    <source>
        <dbReference type="ARBA" id="ARBA00010797"/>
    </source>
</evidence>
<dbReference type="PRINTS" id="PR00063">
    <property type="entry name" value="RIBOSOMALL27"/>
</dbReference>
<evidence type="ECO:0000256" key="6">
    <source>
        <dbReference type="SAM" id="MobiDB-lite"/>
    </source>
</evidence>
<evidence type="ECO:0000256" key="4">
    <source>
        <dbReference type="ARBA" id="ARBA00035175"/>
    </source>
</evidence>
<proteinExistence type="inferred from homology"/>
<dbReference type="InterPro" id="IPR001684">
    <property type="entry name" value="Ribosomal_bL27"/>
</dbReference>
<organism evidence="7 8">
    <name type="scientific">Candidatus Woesebacteria bacterium RIFCSPHIGHO2_12_FULL_41_24</name>
    <dbReference type="NCBI Taxonomy" id="1802510"/>
    <lineage>
        <taxon>Bacteria</taxon>
        <taxon>Candidatus Woeseibacteriota</taxon>
    </lineage>
</organism>
<keyword evidence="3" id="KW-0687">Ribonucleoprotein</keyword>
<dbReference type="Proteomes" id="UP000178603">
    <property type="component" value="Unassembled WGS sequence"/>
</dbReference>
<dbReference type="SUPFAM" id="SSF110324">
    <property type="entry name" value="Ribosomal L27 protein-like"/>
    <property type="match status" value="1"/>
</dbReference>
<evidence type="ECO:0000256" key="2">
    <source>
        <dbReference type="ARBA" id="ARBA00022980"/>
    </source>
</evidence>
<dbReference type="GO" id="GO:0005840">
    <property type="term" value="C:ribosome"/>
    <property type="evidence" value="ECO:0007669"/>
    <property type="project" value="UniProtKB-KW"/>
</dbReference>
<accession>A0A1F8ARR4</accession>